<dbReference type="PROSITE" id="PS51406">
    <property type="entry name" value="FIBRINOGEN_C_2"/>
    <property type="match status" value="1"/>
</dbReference>
<dbReference type="NCBIfam" id="NF040941">
    <property type="entry name" value="GGGWT_bact"/>
    <property type="match status" value="1"/>
</dbReference>
<dbReference type="InterPro" id="IPR036056">
    <property type="entry name" value="Fibrinogen-like_C"/>
</dbReference>
<dbReference type="AlphaFoldDB" id="A0A8K1YI14"/>
<dbReference type="SMART" id="SM00186">
    <property type="entry name" value="FBG"/>
    <property type="match status" value="1"/>
</dbReference>
<dbReference type="InterPro" id="IPR050373">
    <property type="entry name" value="Fibrinogen_C-term_domain"/>
</dbReference>
<name>A0A8K1YI14_SINCO</name>
<sequence>MTFHPWKSIIAPVMVILLCGVVTSEKFVCEKVLPSGGDPVVSSDVGLAERVMQLERRVNDIIKFVNTLNVSDHAKLSFSGGYPRDCHEIYESGVQNDGMYNISPDGRCPFSAFCDMRRGGWTVIQRRVDGSVNFYRPWDEYVQGFGPVDGEHWLGLEKIHRLTKDGSQIFFMLQRHNGTMETARYRSFVVHGYTTAYRMNVDSFGYRGTLPELFSAHDNMKFSTFDRDNDMYSGNCCEEFAGGGGWWFNNCYRLGNLNSVYAKQGGGGIGFFDTQHVPIRNVVISVKPPTDIC</sequence>
<protein>
    <submittedName>
        <fullName evidence="3">Ficolin-like protein-2 of</fullName>
    </submittedName>
</protein>
<evidence type="ECO:0000259" key="2">
    <source>
        <dbReference type="PROSITE" id="PS51406"/>
    </source>
</evidence>
<accession>A0A8K1YI14</accession>
<dbReference type="InterPro" id="IPR014716">
    <property type="entry name" value="Fibrinogen_a/b/g_C_1"/>
</dbReference>
<feature type="domain" description="Fibrinogen C-terminal" evidence="2">
    <location>
        <begin position="77"/>
        <end position="290"/>
    </location>
</feature>
<dbReference type="EMBL" id="MW417225">
    <property type="protein sequence ID" value="UBR18753.1"/>
    <property type="molecule type" value="mRNA"/>
</dbReference>
<feature type="chain" id="PRO_5035429271" evidence="1">
    <location>
        <begin position="25"/>
        <end position="293"/>
    </location>
</feature>
<dbReference type="GO" id="GO:0005615">
    <property type="term" value="C:extracellular space"/>
    <property type="evidence" value="ECO:0007669"/>
    <property type="project" value="TreeGrafter"/>
</dbReference>
<evidence type="ECO:0000256" key="1">
    <source>
        <dbReference type="SAM" id="SignalP"/>
    </source>
</evidence>
<proteinExistence type="evidence at transcript level"/>
<dbReference type="InterPro" id="IPR002181">
    <property type="entry name" value="Fibrinogen_a/b/g_C_dom"/>
</dbReference>
<organism evidence="3">
    <name type="scientific">Sinonovacula constricta</name>
    <name type="common">Razor clam</name>
    <dbReference type="NCBI Taxonomy" id="98310"/>
    <lineage>
        <taxon>Eukaryota</taxon>
        <taxon>Metazoa</taxon>
        <taxon>Spiralia</taxon>
        <taxon>Lophotrochozoa</taxon>
        <taxon>Mollusca</taxon>
        <taxon>Bivalvia</taxon>
        <taxon>Autobranchia</taxon>
        <taxon>Heteroconchia</taxon>
        <taxon>Euheterodonta</taxon>
        <taxon>Imparidentia</taxon>
        <taxon>Neoheterodontei</taxon>
        <taxon>Cardiida</taxon>
        <taxon>Tellinoidea</taxon>
        <taxon>Solecurtidae</taxon>
        <taxon>Sinonovacula</taxon>
    </lineage>
</organism>
<dbReference type="Pfam" id="PF00147">
    <property type="entry name" value="Fibrinogen_C"/>
    <property type="match status" value="1"/>
</dbReference>
<dbReference type="PANTHER" id="PTHR19143">
    <property type="entry name" value="FIBRINOGEN/TENASCIN/ANGIOPOEITIN"/>
    <property type="match status" value="1"/>
</dbReference>
<keyword evidence="1" id="KW-0732">Signal</keyword>
<dbReference type="PANTHER" id="PTHR19143:SF327">
    <property type="entry name" value="FI21813P1-RELATED"/>
    <property type="match status" value="1"/>
</dbReference>
<dbReference type="CDD" id="cd00087">
    <property type="entry name" value="FReD"/>
    <property type="match status" value="1"/>
</dbReference>
<dbReference type="Gene3D" id="3.90.215.10">
    <property type="entry name" value="Gamma Fibrinogen, chain A, domain 1"/>
    <property type="match status" value="1"/>
</dbReference>
<evidence type="ECO:0000313" key="3">
    <source>
        <dbReference type="EMBL" id="UBR18753.1"/>
    </source>
</evidence>
<reference evidence="3" key="1">
    <citation type="submission" date="2020-12" db="EMBL/GenBank/DDBJ databases">
        <authorList>
            <person name="Wu Y."/>
        </authorList>
    </citation>
    <scope>NUCLEOTIDE SEQUENCE</scope>
</reference>
<feature type="signal peptide" evidence="1">
    <location>
        <begin position="1"/>
        <end position="24"/>
    </location>
</feature>
<dbReference type="SUPFAM" id="SSF56496">
    <property type="entry name" value="Fibrinogen C-terminal domain-like"/>
    <property type="match status" value="1"/>
</dbReference>